<dbReference type="GO" id="GO:0035567">
    <property type="term" value="P:non-canonical Wnt signaling pathway"/>
    <property type="evidence" value="ECO:0007669"/>
    <property type="project" value="TreeGrafter"/>
</dbReference>
<dbReference type="GO" id="GO:0016020">
    <property type="term" value="C:membrane"/>
    <property type="evidence" value="ECO:0007669"/>
    <property type="project" value="UniProtKB-SubCell"/>
</dbReference>
<dbReference type="SUPFAM" id="SSF63501">
    <property type="entry name" value="Frizzled cysteine-rich domain"/>
    <property type="match status" value="1"/>
</dbReference>
<dbReference type="GO" id="GO:0017147">
    <property type="term" value="F:Wnt-protein binding"/>
    <property type="evidence" value="ECO:0007669"/>
    <property type="project" value="TreeGrafter"/>
</dbReference>
<comment type="caution">
    <text evidence="9">Lacks conserved residue(s) required for the propagation of feature annotation.</text>
</comment>
<comment type="subcellular location">
    <subcellularLocation>
        <location evidence="1">Membrane</location>
        <topology evidence="1">Multi-pass membrane protein</topology>
    </subcellularLocation>
</comment>
<protein>
    <recommendedName>
        <fullName evidence="15">Frizzled-4</fullName>
    </recommendedName>
</protein>
<feature type="transmembrane region" description="Helical" evidence="10">
    <location>
        <begin position="665"/>
        <end position="684"/>
    </location>
</feature>
<dbReference type="GO" id="GO:0005615">
    <property type="term" value="C:extracellular space"/>
    <property type="evidence" value="ECO:0007669"/>
    <property type="project" value="TreeGrafter"/>
</dbReference>
<keyword evidence="8" id="KW-0675">Receptor</keyword>
<evidence type="ECO:0000256" key="6">
    <source>
        <dbReference type="ARBA" id="ARBA00023136"/>
    </source>
</evidence>
<dbReference type="SMART" id="SM01330">
    <property type="entry name" value="Frizzled"/>
    <property type="match status" value="1"/>
</dbReference>
<dbReference type="InterPro" id="IPR020067">
    <property type="entry name" value="Frizzled_dom"/>
</dbReference>
<dbReference type="GO" id="GO:0060070">
    <property type="term" value="P:canonical Wnt signaling pathway"/>
    <property type="evidence" value="ECO:0007669"/>
    <property type="project" value="TreeGrafter"/>
</dbReference>
<keyword evidence="3" id="KW-0217">Developmental protein</keyword>
<evidence type="ECO:0000256" key="2">
    <source>
        <dbReference type="ARBA" id="ARBA00008077"/>
    </source>
</evidence>
<dbReference type="Gene3D" id="1.20.1070.10">
    <property type="entry name" value="Rhodopsin 7-helix transmembrane proteins"/>
    <property type="match status" value="1"/>
</dbReference>
<evidence type="ECO:0000256" key="1">
    <source>
        <dbReference type="ARBA" id="ARBA00004141"/>
    </source>
</evidence>
<evidence type="ECO:0008006" key="15">
    <source>
        <dbReference type="Google" id="ProtNLM"/>
    </source>
</evidence>
<dbReference type="Pfam" id="PF01534">
    <property type="entry name" value="Frizzled"/>
    <property type="match status" value="1"/>
</dbReference>
<feature type="transmembrane region" description="Helical" evidence="10">
    <location>
        <begin position="392"/>
        <end position="414"/>
    </location>
</feature>
<evidence type="ECO:0000259" key="12">
    <source>
        <dbReference type="PROSITE" id="PS50261"/>
    </source>
</evidence>
<evidence type="ECO:0000256" key="8">
    <source>
        <dbReference type="ARBA" id="ARBA00023170"/>
    </source>
</evidence>
<dbReference type="SMART" id="SM00063">
    <property type="entry name" value="FRI"/>
    <property type="match status" value="1"/>
</dbReference>
<feature type="transmembrane region" description="Helical" evidence="10">
    <location>
        <begin position="426"/>
        <end position="448"/>
    </location>
</feature>
<dbReference type="Gene3D" id="1.10.2000.10">
    <property type="entry name" value="Frizzled cysteine-rich domain"/>
    <property type="match status" value="1"/>
</dbReference>
<dbReference type="InterPro" id="IPR015526">
    <property type="entry name" value="Frizzled/SFRP"/>
</dbReference>
<feature type="domain" description="G-protein coupled receptors family 2 profile 2" evidence="12">
    <location>
        <begin position="387"/>
        <end position="691"/>
    </location>
</feature>
<feature type="disulfide bond" evidence="9">
    <location>
        <begin position="244"/>
        <end position="282"/>
    </location>
</feature>
<proteinExistence type="inferred from homology"/>
<feature type="disulfide bond" evidence="9">
    <location>
        <begin position="275"/>
        <end position="299"/>
    </location>
</feature>
<gene>
    <name evidence="13" type="ORF">QR680_007614</name>
</gene>
<dbReference type="PRINTS" id="PR00489">
    <property type="entry name" value="FRIZZLED"/>
</dbReference>
<keyword evidence="4 10" id="KW-0812">Transmembrane</keyword>
<evidence type="ECO:0000256" key="5">
    <source>
        <dbReference type="ARBA" id="ARBA00022989"/>
    </source>
</evidence>
<dbReference type="PROSITE" id="PS50261">
    <property type="entry name" value="G_PROTEIN_RECEP_F2_4"/>
    <property type="match status" value="1"/>
</dbReference>
<dbReference type="InterPro" id="IPR036790">
    <property type="entry name" value="Frizzled_dom_sf"/>
</dbReference>
<keyword evidence="6 10" id="KW-0472">Membrane</keyword>
<evidence type="ECO:0000256" key="4">
    <source>
        <dbReference type="ARBA" id="ARBA00022692"/>
    </source>
</evidence>
<evidence type="ECO:0000259" key="11">
    <source>
        <dbReference type="PROSITE" id="PS50038"/>
    </source>
</evidence>
<feature type="transmembrane region" description="Helical" evidence="10">
    <location>
        <begin position="517"/>
        <end position="536"/>
    </location>
</feature>
<dbReference type="InterPro" id="IPR017981">
    <property type="entry name" value="GPCR_2-like_7TM"/>
</dbReference>
<keyword evidence="7 9" id="KW-1015">Disulfide bond</keyword>
<reference evidence="13" key="1">
    <citation type="submission" date="2023-06" db="EMBL/GenBank/DDBJ databases">
        <title>Genomic analysis of the entomopathogenic nematode Steinernema hermaphroditum.</title>
        <authorList>
            <person name="Schwarz E.M."/>
            <person name="Heppert J.K."/>
            <person name="Baniya A."/>
            <person name="Schwartz H.T."/>
            <person name="Tan C.-H."/>
            <person name="Antoshechkin I."/>
            <person name="Sternberg P.W."/>
            <person name="Goodrich-Blair H."/>
            <person name="Dillman A.R."/>
        </authorList>
    </citation>
    <scope>NUCLEOTIDE SEQUENCE</scope>
    <source>
        <strain evidence="13">PS9179</strain>
        <tissue evidence="13">Whole animal</tissue>
    </source>
</reference>
<dbReference type="Pfam" id="PF01392">
    <property type="entry name" value="Fz"/>
    <property type="match status" value="1"/>
</dbReference>
<dbReference type="PROSITE" id="PS50038">
    <property type="entry name" value="FZ"/>
    <property type="match status" value="1"/>
</dbReference>
<feature type="domain" description="FZ" evidence="11">
    <location>
        <begin position="194"/>
        <end position="312"/>
    </location>
</feature>
<keyword evidence="14" id="KW-1185">Reference proteome</keyword>
<evidence type="ECO:0000256" key="10">
    <source>
        <dbReference type="SAM" id="Phobius"/>
    </source>
</evidence>
<organism evidence="13 14">
    <name type="scientific">Steinernema hermaphroditum</name>
    <dbReference type="NCBI Taxonomy" id="289476"/>
    <lineage>
        <taxon>Eukaryota</taxon>
        <taxon>Metazoa</taxon>
        <taxon>Ecdysozoa</taxon>
        <taxon>Nematoda</taxon>
        <taxon>Chromadorea</taxon>
        <taxon>Rhabditida</taxon>
        <taxon>Tylenchina</taxon>
        <taxon>Panagrolaimomorpha</taxon>
        <taxon>Strongyloidoidea</taxon>
        <taxon>Steinernematidae</taxon>
        <taxon>Steinernema</taxon>
    </lineage>
</organism>
<keyword evidence="5 10" id="KW-1133">Transmembrane helix</keyword>
<sequence length="758" mass="85608">MELREIEFSSNEMDCYNLKMNLSEPDDNYKVNQRKNEVLEYYCTDIDESIRARNRRGVLSMFIGGALKPLQLMYDAFIHYKVLGLTNDVEELQADVSSIDFWTNENLKRLTGQMYDSPKQLSRVQYRHDLVLHANVVEPWVTFVELYPKSTNRLAPFATVCSPNGPSMTTRIMVDKPAIDEECKIRCPWETSPATKPKCRKIQIKMCEDMPYGSTIYPNEFLPIDEQDLVNQVEHYHPLFKTSCHPHIKLFVCSVFAPMCSDAVPKAVTSCRSVCEEVKRGCVSIMESFGVKWPEILNCTRFPEPPEVCMNPNMKKGAAFEHEYDPHPPRMGSSGQMMYGGEAVRESFVFGHLPSCPKDMINLDPTDRNGTCAVRCNADMMFTKTKKEAATFWMLALAFVNAVITGLTVLTFLIDSDRFRFPERTICYVAACYFFYSLPFLSRFFWSIDRTACSSTPSLISYLIHSGLDNTICVATFVVTYFFSMAGSLWWIMLAFTWFLSAGRKWVPEGIDACRSYLHLVAWGVPMLLTLAVLITHKVDASELIGLCGVGNSDPWMLLGFHIAPRLVFVIVGSCLIVAGFSSMCREREAFRRRGTDTSKLDKLMVKMGLFSALYIIPSIILIICDAYHMATLFQWYPQTIGCKAQGGADRGHCNRPIHPQWDLYMLNLVMTFVIGSSTGLWIFSSKTFLSWQRFLCCGLCSPPPPPKLQSNAVGQGHPLIPVGNPPPHPPNGHYLPLSVATSVPSAQQHSLYPSKVV</sequence>
<accession>A0AA39M6E6</accession>
<feature type="disulfide bond" evidence="9">
    <location>
        <begin position="199"/>
        <end position="260"/>
    </location>
</feature>
<feature type="transmembrane region" description="Helical" evidence="10">
    <location>
        <begin position="604"/>
        <end position="624"/>
    </location>
</feature>
<dbReference type="PANTHER" id="PTHR11309">
    <property type="entry name" value="FRIZZLED"/>
    <property type="match status" value="1"/>
</dbReference>
<feature type="transmembrane region" description="Helical" evidence="10">
    <location>
        <begin position="468"/>
        <end position="496"/>
    </location>
</feature>
<comment type="similarity">
    <text evidence="2">Belongs to the G-protein coupled receptor Fz/Smo family.</text>
</comment>
<dbReference type="InterPro" id="IPR000539">
    <property type="entry name" value="Frizzled/Smoothened_7TM"/>
</dbReference>
<evidence type="ECO:0000256" key="3">
    <source>
        <dbReference type="ARBA" id="ARBA00022473"/>
    </source>
</evidence>
<comment type="caution">
    <text evidence="13">The sequence shown here is derived from an EMBL/GenBank/DDBJ whole genome shotgun (WGS) entry which is preliminary data.</text>
</comment>
<dbReference type="AlphaFoldDB" id="A0AA39M6E6"/>
<name>A0AA39M6E6_9BILA</name>
<dbReference type="Proteomes" id="UP001175271">
    <property type="component" value="Unassembled WGS sequence"/>
</dbReference>
<feature type="disulfide bond" evidence="9">
    <location>
        <begin position="207"/>
        <end position="253"/>
    </location>
</feature>
<evidence type="ECO:0000313" key="13">
    <source>
        <dbReference type="EMBL" id="KAK0422508.1"/>
    </source>
</evidence>
<evidence type="ECO:0000256" key="9">
    <source>
        <dbReference type="PROSITE-ProRule" id="PRU00090"/>
    </source>
</evidence>
<evidence type="ECO:0000256" key="7">
    <source>
        <dbReference type="ARBA" id="ARBA00023157"/>
    </source>
</evidence>
<dbReference type="GO" id="GO:0004888">
    <property type="term" value="F:transmembrane signaling receptor activity"/>
    <property type="evidence" value="ECO:0007669"/>
    <property type="project" value="InterPro"/>
</dbReference>
<evidence type="ECO:0000313" key="14">
    <source>
        <dbReference type="Proteomes" id="UP001175271"/>
    </source>
</evidence>
<dbReference type="EMBL" id="JAUCMV010000001">
    <property type="protein sequence ID" value="KAK0422508.1"/>
    <property type="molecule type" value="Genomic_DNA"/>
</dbReference>
<feature type="transmembrane region" description="Helical" evidence="10">
    <location>
        <begin position="556"/>
        <end position="583"/>
    </location>
</feature>
<dbReference type="PANTHER" id="PTHR11309:SF99">
    <property type="entry name" value="FRIZZLED-4"/>
    <property type="match status" value="1"/>
</dbReference>